<comment type="caution">
    <text evidence="3">The sequence shown here is derived from an EMBL/GenBank/DDBJ whole genome shotgun (WGS) entry which is preliminary data.</text>
</comment>
<sequence length="124" mass="13525">MSEHPGDRLVARSRPHRPARPEPGAEAGVRRQVVGLLVWAVRAASRLAALVMTLYALFTVFGANPDNVWHRFVEGLAGLLSLGFEGLFRLADPRWEALVDYGLAALVWLVLGSMVASLVRRAAP</sequence>
<keyword evidence="2" id="KW-0472">Membrane</keyword>
<dbReference type="EMBL" id="BAAAHQ010000040">
    <property type="protein sequence ID" value="GAA0946491.1"/>
    <property type="molecule type" value="Genomic_DNA"/>
</dbReference>
<keyword evidence="2" id="KW-1133">Transmembrane helix</keyword>
<feature type="compositionally biased region" description="Basic and acidic residues" evidence="1">
    <location>
        <begin position="1"/>
        <end position="10"/>
    </location>
</feature>
<evidence type="ECO:0008006" key="5">
    <source>
        <dbReference type="Google" id="ProtNLM"/>
    </source>
</evidence>
<organism evidence="3 4">
    <name type="scientific">Nonomuraea longicatena</name>
    <dbReference type="NCBI Taxonomy" id="83682"/>
    <lineage>
        <taxon>Bacteria</taxon>
        <taxon>Bacillati</taxon>
        <taxon>Actinomycetota</taxon>
        <taxon>Actinomycetes</taxon>
        <taxon>Streptosporangiales</taxon>
        <taxon>Streptosporangiaceae</taxon>
        <taxon>Nonomuraea</taxon>
    </lineage>
</organism>
<keyword evidence="4" id="KW-1185">Reference proteome</keyword>
<evidence type="ECO:0000256" key="2">
    <source>
        <dbReference type="SAM" id="Phobius"/>
    </source>
</evidence>
<feature type="region of interest" description="Disordered" evidence="1">
    <location>
        <begin position="1"/>
        <end position="27"/>
    </location>
</feature>
<proteinExistence type="predicted"/>
<accession>A0ABP4B5U3</accession>
<name>A0ABP4B5U3_9ACTN</name>
<protein>
    <recommendedName>
        <fullName evidence="5">YggT family protein</fullName>
    </recommendedName>
</protein>
<evidence type="ECO:0000256" key="1">
    <source>
        <dbReference type="SAM" id="MobiDB-lite"/>
    </source>
</evidence>
<dbReference type="Proteomes" id="UP001501578">
    <property type="component" value="Unassembled WGS sequence"/>
</dbReference>
<feature type="transmembrane region" description="Helical" evidence="2">
    <location>
        <begin position="97"/>
        <end position="119"/>
    </location>
</feature>
<gene>
    <name evidence="3" type="ORF">GCM10009560_62250</name>
</gene>
<evidence type="ECO:0000313" key="4">
    <source>
        <dbReference type="Proteomes" id="UP001501578"/>
    </source>
</evidence>
<keyword evidence="2" id="KW-0812">Transmembrane</keyword>
<reference evidence="4" key="1">
    <citation type="journal article" date="2019" name="Int. J. Syst. Evol. Microbiol.">
        <title>The Global Catalogue of Microorganisms (GCM) 10K type strain sequencing project: providing services to taxonomists for standard genome sequencing and annotation.</title>
        <authorList>
            <consortium name="The Broad Institute Genomics Platform"/>
            <consortium name="The Broad Institute Genome Sequencing Center for Infectious Disease"/>
            <person name="Wu L."/>
            <person name="Ma J."/>
        </authorList>
    </citation>
    <scope>NUCLEOTIDE SEQUENCE [LARGE SCALE GENOMIC DNA]</scope>
    <source>
        <strain evidence="4">JCM 11136</strain>
    </source>
</reference>
<dbReference type="RefSeq" id="WP_343953714.1">
    <property type="nucleotide sequence ID" value="NZ_BAAAHQ010000040.1"/>
</dbReference>
<evidence type="ECO:0000313" key="3">
    <source>
        <dbReference type="EMBL" id="GAA0946491.1"/>
    </source>
</evidence>
<feature type="transmembrane region" description="Helical" evidence="2">
    <location>
        <begin position="36"/>
        <end position="60"/>
    </location>
</feature>